<dbReference type="CDD" id="cd02518">
    <property type="entry name" value="GT2_SpsF"/>
    <property type="match status" value="1"/>
</dbReference>
<comment type="caution">
    <text evidence="1">The sequence shown here is derived from an EMBL/GenBank/DDBJ whole genome shotgun (WGS) entry which is preliminary data.</text>
</comment>
<evidence type="ECO:0008006" key="2">
    <source>
        <dbReference type="Google" id="ProtNLM"/>
    </source>
</evidence>
<gene>
    <name evidence="1" type="ORF">S01H1_59694</name>
</gene>
<dbReference type="InterPro" id="IPR029044">
    <property type="entry name" value="Nucleotide-diphossugar_trans"/>
</dbReference>
<dbReference type="GO" id="GO:0005829">
    <property type="term" value="C:cytosol"/>
    <property type="evidence" value="ECO:0007669"/>
    <property type="project" value="TreeGrafter"/>
</dbReference>
<dbReference type="AlphaFoldDB" id="X0VVJ1"/>
<proteinExistence type="predicted"/>
<accession>X0VVJ1</accession>
<dbReference type="Gene3D" id="3.90.550.10">
    <property type="entry name" value="Spore Coat Polysaccharide Biosynthesis Protein SpsA, Chain A"/>
    <property type="match status" value="1"/>
</dbReference>
<evidence type="ECO:0000313" key="1">
    <source>
        <dbReference type="EMBL" id="GAG15142.1"/>
    </source>
</evidence>
<dbReference type="PANTHER" id="PTHR42866">
    <property type="entry name" value="3-DEOXY-MANNO-OCTULOSONATE CYTIDYLYLTRANSFERASE"/>
    <property type="match status" value="1"/>
</dbReference>
<dbReference type="SUPFAM" id="SSF53448">
    <property type="entry name" value="Nucleotide-diphospho-sugar transferases"/>
    <property type="match status" value="1"/>
</dbReference>
<reference evidence="1" key="1">
    <citation type="journal article" date="2014" name="Front. Microbiol.">
        <title>High frequency of phylogenetically diverse reductive dehalogenase-homologous genes in deep subseafloor sedimentary metagenomes.</title>
        <authorList>
            <person name="Kawai M."/>
            <person name="Futagami T."/>
            <person name="Toyoda A."/>
            <person name="Takaki Y."/>
            <person name="Nishi S."/>
            <person name="Hori S."/>
            <person name="Arai W."/>
            <person name="Tsubouchi T."/>
            <person name="Morono Y."/>
            <person name="Uchiyama I."/>
            <person name="Ito T."/>
            <person name="Fujiyama A."/>
            <person name="Inagaki F."/>
            <person name="Takami H."/>
        </authorList>
    </citation>
    <scope>NUCLEOTIDE SEQUENCE</scope>
    <source>
        <strain evidence="1">Expedition CK06-06</strain>
    </source>
</reference>
<dbReference type="EMBL" id="BARS01039057">
    <property type="protein sequence ID" value="GAG15142.1"/>
    <property type="molecule type" value="Genomic_DNA"/>
</dbReference>
<dbReference type="PANTHER" id="PTHR42866:SF1">
    <property type="entry name" value="SPORE COAT POLYSACCHARIDE BIOSYNTHESIS PROTEIN SPSF"/>
    <property type="match status" value="1"/>
</dbReference>
<sequence>TRLLGKVLLEAVGKPLIILMLERVSRSKLMNEIWLATSEERDDDLLSSVVEKAGYNIFRGSLDNVLSRFWHIGKQEKADAIVRLTGDCPLHDPKVIDAVINHFIKNLKNVDYVSNVLPSTYPDGLDTEVFTFSTLDFAYQNATSRFDIEHVVPSIRKMAVEKGRESNFFGPADFSHLRWTVDEPEDYELIKKVFEDLYPVKKDFGWMDVIAWQTKDPQRLQINSMHKRNAGLTKSDKGRNK</sequence>
<organism evidence="1">
    <name type="scientific">marine sediment metagenome</name>
    <dbReference type="NCBI Taxonomy" id="412755"/>
    <lineage>
        <taxon>unclassified sequences</taxon>
        <taxon>metagenomes</taxon>
        <taxon>ecological metagenomes</taxon>
    </lineage>
</organism>
<feature type="non-terminal residue" evidence="1">
    <location>
        <position position="1"/>
    </location>
</feature>
<protein>
    <recommendedName>
        <fullName evidence="2">MobA-like NTP transferase domain-containing protein</fullName>
    </recommendedName>
</protein>
<name>X0VVJ1_9ZZZZ</name>
<dbReference type="InterPro" id="IPR003329">
    <property type="entry name" value="Cytidylyl_trans"/>
</dbReference>
<dbReference type="Pfam" id="PF02348">
    <property type="entry name" value="CTP_transf_3"/>
    <property type="match status" value="1"/>
</dbReference>